<dbReference type="Pfam" id="PF06750">
    <property type="entry name" value="A24_N_bact"/>
    <property type="match status" value="1"/>
</dbReference>
<feature type="domain" description="Prepilin type IV endopeptidase peptidase" evidence="8">
    <location>
        <begin position="104"/>
        <end position="207"/>
    </location>
</feature>
<evidence type="ECO:0000256" key="2">
    <source>
        <dbReference type="ARBA" id="ARBA00005801"/>
    </source>
</evidence>
<dbReference type="EMBL" id="JAUQTB010000003">
    <property type="protein sequence ID" value="MDO7906596.1"/>
    <property type="molecule type" value="Genomic_DNA"/>
</dbReference>
<comment type="subcellular location">
    <subcellularLocation>
        <location evidence="1">Cell membrane</location>
        <topology evidence="1">Multi-pass membrane protein</topology>
    </subcellularLocation>
</comment>
<dbReference type="PANTHER" id="PTHR30487:SF0">
    <property type="entry name" value="PREPILIN LEADER PEPTIDASE_N-METHYLTRANSFERASE-RELATED"/>
    <property type="match status" value="1"/>
</dbReference>
<evidence type="ECO:0000256" key="5">
    <source>
        <dbReference type="ARBA" id="ARBA00022989"/>
    </source>
</evidence>
<feature type="domain" description="Prepilin peptidase A24 N-terminal" evidence="9">
    <location>
        <begin position="11"/>
        <end position="93"/>
    </location>
</feature>
<dbReference type="Gene3D" id="1.20.120.1220">
    <property type="match status" value="1"/>
</dbReference>
<keyword evidence="3" id="KW-1003">Cell membrane</keyword>
<dbReference type="InterPro" id="IPR000045">
    <property type="entry name" value="Prepilin_IV_endopep_pep"/>
</dbReference>
<keyword evidence="6 7" id="KW-0472">Membrane</keyword>
<dbReference type="RefSeq" id="WP_305023775.1">
    <property type="nucleotide sequence ID" value="NZ_JAUQTB010000003.1"/>
</dbReference>
<feature type="transmembrane region" description="Helical" evidence="7">
    <location>
        <begin position="179"/>
        <end position="207"/>
    </location>
</feature>
<keyword evidence="5 7" id="KW-1133">Transmembrane helix</keyword>
<comment type="caution">
    <text evidence="10">The sequence shown here is derived from an EMBL/GenBank/DDBJ whole genome shotgun (WGS) entry which is preliminary data.</text>
</comment>
<evidence type="ECO:0000259" key="8">
    <source>
        <dbReference type="Pfam" id="PF01478"/>
    </source>
</evidence>
<evidence type="ECO:0000256" key="6">
    <source>
        <dbReference type="ARBA" id="ARBA00023136"/>
    </source>
</evidence>
<gene>
    <name evidence="10" type="ORF">Q5741_09200</name>
</gene>
<evidence type="ECO:0000313" key="11">
    <source>
        <dbReference type="Proteomes" id="UP001240171"/>
    </source>
</evidence>
<evidence type="ECO:0000256" key="1">
    <source>
        <dbReference type="ARBA" id="ARBA00004651"/>
    </source>
</evidence>
<evidence type="ECO:0000256" key="7">
    <source>
        <dbReference type="SAM" id="Phobius"/>
    </source>
</evidence>
<keyword evidence="11" id="KW-1185">Reference proteome</keyword>
<dbReference type="InterPro" id="IPR050882">
    <property type="entry name" value="Prepilin_peptidase/N-MTase"/>
</dbReference>
<reference evidence="10 11" key="1">
    <citation type="submission" date="2023-07" db="EMBL/GenBank/DDBJ databases">
        <title>Paenibacillus sp. JX-17 nov. isolated from soil.</title>
        <authorList>
            <person name="Wan Y."/>
            <person name="Liu B."/>
        </authorList>
    </citation>
    <scope>NUCLEOTIDE SEQUENCE [LARGE SCALE GENOMIC DNA]</scope>
    <source>
        <strain evidence="10 11">JX-17</strain>
    </source>
</reference>
<evidence type="ECO:0000313" key="10">
    <source>
        <dbReference type="EMBL" id="MDO7906596.1"/>
    </source>
</evidence>
<name>A0ABT9CFZ3_9BACL</name>
<dbReference type="Pfam" id="PF01478">
    <property type="entry name" value="Peptidase_A24"/>
    <property type="match status" value="1"/>
</dbReference>
<accession>A0ABT9CFZ3</accession>
<keyword evidence="4 7" id="KW-0812">Transmembrane</keyword>
<feature type="transmembrane region" description="Helical" evidence="7">
    <location>
        <begin position="127"/>
        <end position="142"/>
    </location>
</feature>
<evidence type="ECO:0000256" key="3">
    <source>
        <dbReference type="ARBA" id="ARBA00022475"/>
    </source>
</evidence>
<organism evidence="10 11">
    <name type="scientific">Paenibacillus lacisoli</name>
    <dbReference type="NCBI Taxonomy" id="3064525"/>
    <lineage>
        <taxon>Bacteria</taxon>
        <taxon>Bacillati</taxon>
        <taxon>Bacillota</taxon>
        <taxon>Bacilli</taxon>
        <taxon>Bacillales</taxon>
        <taxon>Paenibacillaceae</taxon>
        <taxon>Paenibacillus</taxon>
    </lineage>
</organism>
<dbReference type="Proteomes" id="UP001240171">
    <property type="component" value="Unassembled WGS sequence"/>
</dbReference>
<sequence length="251" mass="26787">MHIILAVYTALLGLLLGSFYNVVGLRVPAGESIIHPPSSCPSCCTRLRSRDLVPVFSYLFSRGKCRHCGAGVSVLYPLGELATSLLFLWMVLELGFTWTALNGLLLVSLSIIITISDLKYMLIPNKVLLFFLPLLAVVTLLAEPEQWLSHLLGLLLGGALIGLVVVLSRGRMGMGDLKLLALLGWVLGAPQTLLAFMLACALGSLVGGVLLGLKIITRSQPVPFGPWLAAGALVSYVYGSQIISGYLSLLG</sequence>
<feature type="transmembrane region" description="Helical" evidence="7">
    <location>
        <begin position="148"/>
        <end position="167"/>
    </location>
</feature>
<proteinExistence type="inferred from homology"/>
<comment type="similarity">
    <text evidence="2">Belongs to the peptidase A24 family.</text>
</comment>
<feature type="transmembrane region" description="Helical" evidence="7">
    <location>
        <begin position="86"/>
        <end position="115"/>
    </location>
</feature>
<dbReference type="InterPro" id="IPR010627">
    <property type="entry name" value="Prepilin_pept_A24_N"/>
</dbReference>
<evidence type="ECO:0000259" key="9">
    <source>
        <dbReference type="Pfam" id="PF06750"/>
    </source>
</evidence>
<feature type="transmembrane region" description="Helical" evidence="7">
    <location>
        <begin position="227"/>
        <end position="249"/>
    </location>
</feature>
<dbReference type="PANTHER" id="PTHR30487">
    <property type="entry name" value="TYPE 4 PREPILIN-LIKE PROTEINS LEADER PEPTIDE-PROCESSING ENZYME"/>
    <property type="match status" value="1"/>
</dbReference>
<evidence type="ECO:0000256" key="4">
    <source>
        <dbReference type="ARBA" id="ARBA00022692"/>
    </source>
</evidence>
<protein>
    <submittedName>
        <fullName evidence="10">Prepilin peptidase</fullName>
    </submittedName>
</protein>